<keyword evidence="3" id="KW-1185">Reference proteome</keyword>
<name>A0A385TKQ9_PAELA</name>
<dbReference type="Pfam" id="PF03435">
    <property type="entry name" value="Sacchrp_dh_NADP"/>
    <property type="match status" value="1"/>
</dbReference>
<proteinExistence type="predicted"/>
<gene>
    <name evidence="2" type="ORF">D5F53_18075</name>
</gene>
<dbReference type="PANTHER" id="PTHR43796:SF2">
    <property type="entry name" value="CARBOXYNORSPERMIDINE SYNTHASE"/>
    <property type="match status" value="1"/>
</dbReference>
<dbReference type="AlphaFoldDB" id="A0A385TKQ9"/>
<evidence type="ECO:0000313" key="2">
    <source>
        <dbReference type="EMBL" id="AYB45070.1"/>
    </source>
</evidence>
<dbReference type="Gene3D" id="3.30.360.10">
    <property type="entry name" value="Dihydrodipicolinate Reductase, domain 2"/>
    <property type="match status" value="1"/>
</dbReference>
<dbReference type="PANTHER" id="PTHR43796">
    <property type="entry name" value="CARBOXYNORSPERMIDINE SYNTHASE"/>
    <property type="match status" value="1"/>
</dbReference>
<sequence length="370" mass="40800">MKERIVVVGGYGHVGSMICRELGKKYPGFVYAAGRSLERAARFSRETGGNVLPMRLDLDQPVMECEWERIKLVVMCLDQTDDAWVAACLRSGTHYVDISAKAEFLSQVAKWRDVAEESHSTAVLSVGLAPGLTNLMASLAGQSLDVTESIDISIMLGLGDRHGKAAVEWTVDNLLSTFQVMENHRLRTVASFSDGRTVRFGRKIGRKKVYRFPFSDQSTLPHTMGVSAVSTRLGFDSTLLTSILAGCRVSGLHRLLKVKWIRNAAVRAIMNIKMGSDDVALRVDAYGQLHGKDSKVKCLLVGRDQSRLTAKVAITVAEAVYNGGLPSGVFHIDQLYELADMRDWMEKEVSVEVRRDGVRSEDSFAGQIES</sequence>
<dbReference type="Proteomes" id="UP000266552">
    <property type="component" value="Chromosome"/>
</dbReference>
<dbReference type="InterPro" id="IPR005097">
    <property type="entry name" value="Sacchrp_dh_NADP-bd"/>
</dbReference>
<organism evidence="2 3">
    <name type="scientific">Paenibacillus lautus</name>
    <name type="common">Bacillus lautus</name>
    <dbReference type="NCBI Taxonomy" id="1401"/>
    <lineage>
        <taxon>Bacteria</taxon>
        <taxon>Bacillati</taxon>
        <taxon>Bacillota</taxon>
        <taxon>Bacilli</taxon>
        <taxon>Bacillales</taxon>
        <taxon>Paenibacillaceae</taxon>
        <taxon>Paenibacillus</taxon>
    </lineage>
</organism>
<feature type="domain" description="Saccharopine dehydrogenase NADP binding" evidence="1">
    <location>
        <begin position="5"/>
        <end position="121"/>
    </location>
</feature>
<evidence type="ECO:0000313" key="3">
    <source>
        <dbReference type="Proteomes" id="UP000266552"/>
    </source>
</evidence>
<dbReference type="KEGG" id="plw:D5F53_18075"/>
<dbReference type="SUPFAM" id="SSF51735">
    <property type="entry name" value="NAD(P)-binding Rossmann-fold domains"/>
    <property type="match status" value="1"/>
</dbReference>
<reference evidence="2 3" key="1">
    <citation type="submission" date="2018-09" db="EMBL/GenBank/DDBJ databases">
        <title>Genome Sequence of Paenibacillus lautus Strain E7593-69, Azo Dye-Degrading Bacteria, Isolated from Commercial Tattoo Inks.</title>
        <authorList>
            <person name="Nho S.W."/>
            <person name="Kim S.-J."/>
            <person name="Kweon O."/>
            <person name="Cerniglia C.E."/>
        </authorList>
    </citation>
    <scope>NUCLEOTIDE SEQUENCE [LARGE SCALE GENOMIC DNA]</scope>
    <source>
        <strain evidence="2 3">E7593-69</strain>
    </source>
</reference>
<dbReference type="Gene3D" id="3.40.50.720">
    <property type="entry name" value="NAD(P)-binding Rossmann-like Domain"/>
    <property type="match status" value="1"/>
</dbReference>
<accession>A0A385TKQ9</accession>
<evidence type="ECO:0000259" key="1">
    <source>
        <dbReference type="Pfam" id="PF03435"/>
    </source>
</evidence>
<dbReference type="EMBL" id="CP032412">
    <property type="protein sequence ID" value="AYB45070.1"/>
    <property type="molecule type" value="Genomic_DNA"/>
</dbReference>
<protein>
    <submittedName>
        <fullName evidence="2">Saccharopine dehydrogenase</fullName>
    </submittedName>
</protein>
<dbReference type="RefSeq" id="WP_119848917.1">
    <property type="nucleotide sequence ID" value="NZ_CP032412.1"/>
</dbReference>
<dbReference type="InterPro" id="IPR036291">
    <property type="entry name" value="NAD(P)-bd_dom_sf"/>
</dbReference>